<dbReference type="SUPFAM" id="SSF56672">
    <property type="entry name" value="DNA/RNA polymerases"/>
    <property type="match status" value="1"/>
</dbReference>
<dbReference type="GeneID" id="38776297"/>
<dbReference type="PANTHER" id="PTHR33050:SF7">
    <property type="entry name" value="RIBONUCLEASE H"/>
    <property type="match status" value="1"/>
</dbReference>
<dbReference type="InterPro" id="IPR052055">
    <property type="entry name" value="Hepadnavirus_pol/RT"/>
</dbReference>
<dbReference type="InterPro" id="IPR043502">
    <property type="entry name" value="DNA/RNA_pol_sf"/>
</dbReference>
<evidence type="ECO:0000313" key="1">
    <source>
        <dbReference type="EMBL" id="GBE79380.1"/>
    </source>
</evidence>
<comment type="caution">
    <text evidence="1">The sequence shown here is derived from an EMBL/GenBank/DDBJ whole genome shotgun (WGS) entry which is preliminary data.</text>
</comment>
<reference evidence="1 2" key="1">
    <citation type="journal article" date="2018" name="Sci. Rep.">
        <title>Genome sequence of the cauliflower mushroom Sparassis crispa (Hanabiratake) and its association with beneficial usage.</title>
        <authorList>
            <person name="Kiyama R."/>
            <person name="Furutani Y."/>
            <person name="Kawaguchi K."/>
            <person name="Nakanishi T."/>
        </authorList>
    </citation>
    <scope>NUCLEOTIDE SEQUENCE [LARGE SCALE GENOMIC DNA]</scope>
</reference>
<protein>
    <recommendedName>
        <fullName evidence="3">Reverse transcriptase domain-containing protein</fullName>
    </recommendedName>
</protein>
<dbReference type="RefSeq" id="XP_027610293.1">
    <property type="nucleotide sequence ID" value="XM_027754492.1"/>
</dbReference>
<dbReference type="Gene3D" id="3.10.10.10">
    <property type="entry name" value="HIV Type 1 Reverse Transcriptase, subunit A, domain 1"/>
    <property type="match status" value="1"/>
</dbReference>
<dbReference type="InterPro" id="IPR043128">
    <property type="entry name" value="Rev_trsase/Diguanyl_cyclase"/>
</dbReference>
<dbReference type="Gene3D" id="3.30.70.270">
    <property type="match status" value="1"/>
</dbReference>
<evidence type="ECO:0008006" key="3">
    <source>
        <dbReference type="Google" id="ProtNLM"/>
    </source>
</evidence>
<dbReference type="PANTHER" id="PTHR33050">
    <property type="entry name" value="REVERSE TRANSCRIPTASE DOMAIN-CONTAINING PROTEIN"/>
    <property type="match status" value="1"/>
</dbReference>
<organism evidence="1 2">
    <name type="scientific">Sparassis crispa</name>
    <dbReference type="NCBI Taxonomy" id="139825"/>
    <lineage>
        <taxon>Eukaryota</taxon>
        <taxon>Fungi</taxon>
        <taxon>Dikarya</taxon>
        <taxon>Basidiomycota</taxon>
        <taxon>Agaricomycotina</taxon>
        <taxon>Agaricomycetes</taxon>
        <taxon>Polyporales</taxon>
        <taxon>Sparassidaceae</taxon>
        <taxon>Sparassis</taxon>
    </lineage>
</organism>
<gene>
    <name evidence="1" type="ORF">SCP_0205780</name>
</gene>
<dbReference type="OrthoDB" id="2757691at2759"/>
<proteinExistence type="predicted"/>
<keyword evidence="2" id="KW-1185">Reference proteome</keyword>
<dbReference type="AlphaFoldDB" id="A0A401GB25"/>
<dbReference type="InParanoid" id="A0A401GB25"/>
<accession>A0A401GB25</accession>
<evidence type="ECO:0000313" key="2">
    <source>
        <dbReference type="Proteomes" id="UP000287166"/>
    </source>
</evidence>
<name>A0A401GB25_9APHY</name>
<sequence>MSFIKAYVSEQVSLGRMTGPYMKDQVETILGSHFVSSPLAVVPKAGSKKFRLVQNCSYKDEFGVSVNSQIDSDDFPTKWGTAAQVAEIIADAPRGAQAACLDIDSAFRNLPIHPPHKAFLVIQCDAGQFYIDHVLPFGVSSGTGVQGEPMDAIVDILAAHGIGPSRKWVDDLINFRFPLSCTGTDSDPFRYAYGLTDIFRITTPLGVPWHQTKLSDYSYHAVYSGFLWDIERKYVSLPEEKRAKYLSKLETFLVALSRGRVSQHDAMSINGTLSHVTFVYPHGRAFLTNLCTFVASFKNRFAPRYAPHSVTSDMRWWHTTLSVPDVGRSLTSRGPLQDVGIWVDASSSWGIGIIVEGQWSAWRWRGEPGSWKSDGRDIGWAEMIAVELAVRTVEVLGHRDANVLIRGDNQGVQGAFTRGRSRNFQVNASIRRADIISMSLNILFTVRYVNTKDNLADRVSRGDPDPSMSRRLPSFMLPEELTFFLVDA</sequence>
<dbReference type="EMBL" id="BFAD01000002">
    <property type="protein sequence ID" value="GBE79380.1"/>
    <property type="molecule type" value="Genomic_DNA"/>
</dbReference>
<dbReference type="Proteomes" id="UP000287166">
    <property type="component" value="Unassembled WGS sequence"/>
</dbReference>